<proteinExistence type="predicted"/>
<dbReference type="SUPFAM" id="SSF53448">
    <property type="entry name" value="Nucleotide-diphospho-sugar transferases"/>
    <property type="match status" value="1"/>
</dbReference>
<organism evidence="1 2">
    <name type="scientific">Chitinophaga caseinilytica</name>
    <dbReference type="NCBI Taxonomy" id="2267521"/>
    <lineage>
        <taxon>Bacteria</taxon>
        <taxon>Pseudomonadati</taxon>
        <taxon>Bacteroidota</taxon>
        <taxon>Chitinophagia</taxon>
        <taxon>Chitinophagales</taxon>
        <taxon>Chitinophagaceae</taxon>
        <taxon>Chitinophaga</taxon>
    </lineage>
</organism>
<dbReference type="Proteomes" id="UP001449657">
    <property type="component" value="Chromosome"/>
</dbReference>
<sequence length="319" mass="37135">MTEYKVQSPVLFIVFNRPGTTQQVFDRIRAVKPSRLYIAADGPRAGRPDDDAGCAEVRRIVQNVDWDCEVKTLFSEVNKGCKIAVSDGITWFFDNEEEGIVLEDDCLPATSFFAFCDQMLKRYRHTDQVFHIAGTNKQFGRQWGEGSYYFSGYLNVWGWASWRRVWRQYDRNLERYTDESAEAALKKVMKDRFLVSDWLYIFRKLKSGEIDTWDYQFNFLAFFEGGLSIAPNVNLITNIGFGTGSTHTHADKPDPFAFMPIVEMPMPIVHPASIVPQTEADAAFLRKEHHLDARWREYMKPGKRLVRWYKRTFEGKKDL</sequence>
<protein>
    <recommendedName>
        <fullName evidence="3">Nucleotide-diphospho-sugar transferase</fullName>
    </recommendedName>
</protein>
<dbReference type="InterPro" id="IPR029044">
    <property type="entry name" value="Nucleotide-diphossugar_trans"/>
</dbReference>
<dbReference type="EMBL" id="CP150096">
    <property type="protein sequence ID" value="WZN45751.1"/>
    <property type="molecule type" value="Genomic_DNA"/>
</dbReference>
<evidence type="ECO:0008006" key="3">
    <source>
        <dbReference type="Google" id="ProtNLM"/>
    </source>
</evidence>
<evidence type="ECO:0000313" key="1">
    <source>
        <dbReference type="EMBL" id="WZN45751.1"/>
    </source>
</evidence>
<reference evidence="1 2" key="1">
    <citation type="submission" date="2024-03" db="EMBL/GenBank/DDBJ databases">
        <title>Chitinophaga caseinilytica sp. nov., a casein hydrolysing bacterium isolated from forest soil.</title>
        <authorList>
            <person name="Lee D.S."/>
            <person name="Han D.M."/>
            <person name="Baek J.H."/>
            <person name="Choi D.G."/>
            <person name="Jeon J.H."/>
            <person name="Jeon C.O."/>
        </authorList>
    </citation>
    <scope>NUCLEOTIDE SEQUENCE [LARGE SCALE GENOMIC DNA]</scope>
    <source>
        <strain evidence="1 2">KACC 19118</strain>
    </source>
</reference>
<dbReference type="Gene3D" id="3.90.550.10">
    <property type="entry name" value="Spore Coat Polysaccharide Biosynthesis Protein SpsA, Chain A"/>
    <property type="match status" value="1"/>
</dbReference>
<gene>
    <name evidence="1" type="ORF">WJU22_22905</name>
</gene>
<accession>A0ABZ2Z0D5</accession>
<name>A0ABZ2Z0D5_9BACT</name>
<dbReference type="RefSeq" id="WP_341840501.1">
    <property type="nucleotide sequence ID" value="NZ_CP149792.1"/>
</dbReference>
<keyword evidence="2" id="KW-1185">Reference proteome</keyword>
<evidence type="ECO:0000313" key="2">
    <source>
        <dbReference type="Proteomes" id="UP001449657"/>
    </source>
</evidence>